<dbReference type="AlphaFoldDB" id="A0A6N2ASP7"/>
<evidence type="ECO:0000313" key="3">
    <source>
        <dbReference type="EMBL" id="TMW85335.1"/>
    </source>
</evidence>
<gene>
    <name evidence="3" type="ORF">EJD97_023308</name>
</gene>
<dbReference type="InterPro" id="IPR005174">
    <property type="entry name" value="KIB1-4_b-propeller"/>
</dbReference>
<feature type="domain" description="KIB1-4 beta-propeller" evidence="2">
    <location>
        <begin position="58"/>
        <end position="403"/>
    </location>
</feature>
<evidence type="ECO:0000259" key="1">
    <source>
        <dbReference type="Pfam" id="PF00646"/>
    </source>
</evidence>
<organism evidence="3">
    <name type="scientific">Solanum chilense</name>
    <name type="common">Tomato</name>
    <name type="synonym">Lycopersicon chilense</name>
    <dbReference type="NCBI Taxonomy" id="4083"/>
    <lineage>
        <taxon>Eukaryota</taxon>
        <taxon>Viridiplantae</taxon>
        <taxon>Streptophyta</taxon>
        <taxon>Embryophyta</taxon>
        <taxon>Tracheophyta</taxon>
        <taxon>Spermatophyta</taxon>
        <taxon>Magnoliopsida</taxon>
        <taxon>eudicotyledons</taxon>
        <taxon>Gunneridae</taxon>
        <taxon>Pentapetalae</taxon>
        <taxon>asterids</taxon>
        <taxon>lamiids</taxon>
        <taxon>Solanales</taxon>
        <taxon>Solanaceae</taxon>
        <taxon>Solanoideae</taxon>
        <taxon>Solaneae</taxon>
        <taxon>Solanum</taxon>
        <taxon>Solanum subgen. Lycopersicon</taxon>
    </lineage>
</organism>
<dbReference type="Pfam" id="PF03478">
    <property type="entry name" value="Beta-prop_KIB1-4"/>
    <property type="match status" value="1"/>
</dbReference>
<name>A0A6N2ASP7_SOLCI</name>
<protein>
    <recommendedName>
        <fullName evidence="4">F-box domain-containing protein</fullName>
    </recommendedName>
</protein>
<dbReference type="EMBL" id="RXGB01007551">
    <property type="protein sequence ID" value="TMW85335.1"/>
    <property type="molecule type" value="Genomic_DNA"/>
</dbReference>
<evidence type="ECO:0008006" key="4">
    <source>
        <dbReference type="Google" id="ProtNLM"/>
    </source>
</evidence>
<feature type="domain" description="F-box" evidence="1">
    <location>
        <begin position="2"/>
        <end position="29"/>
    </location>
</feature>
<evidence type="ECO:0000259" key="2">
    <source>
        <dbReference type="Pfam" id="PF03478"/>
    </source>
</evidence>
<dbReference type="Pfam" id="PF00646">
    <property type="entry name" value="F-box"/>
    <property type="match status" value="1"/>
</dbReference>
<reference evidence="3" key="1">
    <citation type="submission" date="2019-05" db="EMBL/GenBank/DDBJ databases">
        <title>The de novo reference genome and transcriptome assemblies of the wild tomato species Solanum chilense.</title>
        <authorList>
            <person name="Stam R."/>
            <person name="Nosenko T."/>
            <person name="Hoerger A.C."/>
            <person name="Stephan W."/>
            <person name="Seidel M.A."/>
            <person name="Kuhn J.M.M."/>
            <person name="Haberer G."/>
            <person name="Tellier A."/>
        </authorList>
    </citation>
    <scope>NUCLEOTIDE SEQUENCE</scope>
    <source>
        <tissue evidence="3">Mature leaves</tissue>
    </source>
</reference>
<sequence length="433" mass="49848">MEMILKRVGIGDYVRMSLVCKSWRSMLAHLKPSNHHLTAPWLLQIKDCVYNDHIGFNFYSLSEGRFYSFKLPTRILNKYPKVSHGVTFCCATCNGWLVLVAGPNHNPDMFLFDPISEIDVKLPSLTTIPFCSSYIENHCRIACMIYYVYVFSISGDPTRNLITVAVFGDVMNDEEILAFCNCDIGVKEEEERSWEIFDANGTISGYNTESMLFHDGVLYILISNKDYDFNDFKSSDQDDDNNNKRIGEEMNHVVILKTDCCEVKMKIIDIVKHNTAPHIRPCDNKLRFIAYSGLRYVYLAKSMKGELLIIWNKSDPLSEHEDDYALDIYLTSKLTIERYEGISKTNNDFECITSLDDEALFVSPNSSSFSIPTTSDLNGYQPNCIYFTMDSIDALYKKSLTLYRQSGIYSMQEETIKRPFPNPPLWFQPQLRD</sequence>
<proteinExistence type="predicted"/>
<comment type="caution">
    <text evidence="3">The sequence shown here is derived from an EMBL/GenBank/DDBJ whole genome shotgun (WGS) entry which is preliminary data.</text>
</comment>
<dbReference type="PANTHER" id="PTHR44259">
    <property type="entry name" value="OS07G0183000 PROTEIN-RELATED"/>
    <property type="match status" value="1"/>
</dbReference>
<accession>A0A6N2ASP7</accession>
<dbReference type="InterPro" id="IPR050942">
    <property type="entry name" value="F-box_BR-signaling"/>
</dbReference>
<dbReference type="InterPro" id="IPR001810">
    <property type="entry name" value="F-box_dom"/>
</dbReference>
<dbReference type="PANTHER" id="PTHR44259:SF107">
    <property type="entry name" value="F-BOX PROTEIN SKIP23-LIKE"/>
    <property type="match status" value="1"/>
</dbReference>